<keyword evidence="2" id="KW-0520">NAD</keyword>
<keyword evidence="1" id="KW-0560">Oxidoreductase</keyword>
<dbReference type="Proteomes" id="UP001500711">
    <property type="component" value="Unassembled WGS sequence"/>
</dbReference>
<reference evidence="5" key="1">
    <citation type="journal article" date="2019" name="Int. J. Syst. Evol. Microbiol.">
        <title>The Global Catalogue of Microorganisms (GCM) 10K type strain sequencing project: providing services to taxonomists for standard genome sequencing and annotation.</title>
        <authorList>
            <consortium name="The Broad Institute Genomics Platform"/>
            <consortium name="The Broad Institute Genome Sequencing Center for Infectious Disease"/>
            <person name="Wu L."/>
            <person name="Ma J."/>
        </authorList>
    </citation>
    <scope>NUCLEOTIDE SEQUENCE [LARGE SCALE GENOMIC DNA]</scope>
    <source>
        <strain evidence="5">JCM 17494</strain>
    </source>
</reference>
<evidence type="ECO:0000256" key="2">
    <source>
        <dbReference type="ARBA" id="ARBA00023027"/>
    </source>
</evidence>
<evidence type="ECO:0000313" key="5">
    <source>
        <dbReference type="Proteomes" id="UP001500711"/>
    </source>
</evidence>
<dbReference type="Pfam" id="PF02826">
    <property type="entry name" value="2-Hacid_dh_C"/>
    <property type="match status" value="1"/>
</dbReference>
<comment type="caution">
    <text evidence="4">The sequence shown here is derived from an EMBL/GenBank/DDBJ whole genome shotgun (WGS) entry which is preliminary data.</text>
</comment>
<dbReference type="SUPFAM" id="SSF51735">
    <property type="entry name" value="NAD(P)-binding Rossmann-fold domains"/>
    <property type="match status" value="1"/>
</dbReference>
<dbReference type="InterPro" id="IPR006140">
    <property type="entry name" value="D-isomer_DH_NAD-bd"/>
</dbReference>
<organism evidence="4 5">
    <name type="scientific">Lentzea roselyniae</name>
    <dbReference type="NCBI Taxonomy" id="531940"/>
    <lineage>
        <taxon>Bacteria</taxon>
        <taxon>Bacillati</taxon>
        <taxon>Actinomycetota</taxon>
        <taxon>Actinomycetes</taxon>
        <taxon>Pseudonocardiales</taxon>
        <taxon>Pseudonocardiaceae</taxon>
        <taxon>Lentzea</taxon>
    </lineage>
</organism>
<feature type="domain" description="D-isomer specific 2-hydroxyacid dehydrogenase NAD-binding" evidence="3">
    <location>
        <begin position="109"/>
        <end position="277"/>
    </location>
</feature>
<keyword evidence="5" id="KW-1185">Reference proteome</keyword>
<evidence type="ECO:0000259" key="3">
    <source>
        <dbReference type="Pfam" id="PF02826"/>
    </source>
</evidence>
<gene>
    <name evidence="4" type="ORF">GCM10022267_04550</name>
</gene>
<dbReference type="PANTHER" id="PTHR43333">
    <property type="entry name" value="2-HACID_DH_C DOMAIN-CONTAINING PROTEIN"/>
    <property type="match status" value="1"/>
</dbReference>
<dbReference type="Gene3D" id="3.40.50.720">
    <property type="entry name" value="NAD(P)-binding Rossmann-like Domain"/>
    <property type="match status" value="2"/>
</dbReference>
<dbReference type="PANTHER" id="PTHR43333:SF1">
    <property type="entry name" value="D-ISOMER SPECIFIC 2-HYDROXYACID DEHYDROGENASE NAD-BINDING DOMAIN-CONTAINING PROTEIN"/>
    <property type="match status" value="1"/>
</dbReference>
<proteinExistence type="predicted"/>
<accession>A0ABP7A016</accession>
<dbReference type="InterPro" id="IPR036291">
    <property type="entry name" value="NAD(P)-bd_dom_sf"/>
</dbReference>
<dbReference type="EMBL" id="BAABBE010000001">
    <property type="protein sequence ID" value="GAA3621464.1"/>
    <property type="molecule type" value="Genomic_DNA"/>
</dbReference>
<protein>
    <submittedName>
        <fullName evidence="4">2-hydroxyacid dehydrogenase</fullName>
    </submittedName>
</protein>
<evidence type="ECO:0000256" key="1">
    <source>
        <dbReference type="ARBA" id="ARBA00023002"/>
    </source>
</evidence>
<evidence type="ECO:0000313" key="4">
    <source>
        <dbReference type="EMBL" id="GAA3621464.1"/>
    </source>
</evidence>
<name>A0ABP7A016_9PSEU</name>
<sequence length="310" mass="33323">MAVSRILVSNEEDDRSGYEYLNAVPGLELVEYDPNDLALDDLQRSVQLLMPPYRGSHRPLGLVEVLPDLRMVQLLSAGVDEWRPRVPKHVTVASARGAHAGPVSEWVLSAILTQLRQWPALVRFQDQHTWAHRKFDADTLAGRRVLIVGAGSIGIAVARKLEAFEAESTLVASSARNGVHGPDELPQLIPGHAVVVVTTPLTETTAGLVDAKFLAAMDDGALLVNAGRGQVVDTDALVLELQSGRLRAALDVTDPEPLPPEHPMWDCAGAIVSPHAARTVPGTNRLCYQVAAEQIATFLSGGTPSNVAYL</sequence>